<feature type="region of interest" description="Disordered" evidence="1">
    <location>
        <begin position="58"/>
        <end position="128"/>
    </location>
</feature>
<protein>
    <submittedName>
        <fullName evidence="2">Uncharacterized protein</fullName>
    </submittedName>
</protein>
<feature type="compositionally biased region" description="Basic and acidic residues" evidence="1">
    <location>
        <begin position="99"/>
        <end position="108"/>
    </location>
</feature>
<dbReference type="EMBL" id="ML240768">
    <property type="protein sequence ID" value="TKS65450.1"/>
    <property type="molecule type" value="Genomic_DNA"/>
</dbReference>
<organism evidence="2 3">
    <name type="scientific">Collichthys lucidus</name>
    <name type="common">Big head croaker</name>
    <name type="synonym">Sciaena lucida</name>
    <dbReference type="NCBI Taxonomy" id="240159"/>
    <lineage>
        <taxon>Eukaryota</taxon>
        <taxon>Metazoa</taxon>
        <taxon>Chordata</taxon>
        <taxon>Craniata</taxon>
        <taxon>Vertebrata</taxon>
        <taxon>Euteleostomi</taxon>
        <taxon>Actinopterygii</taxon>
        <taxon>Neopterygii</taxon>
        <taxon>Teleostei</taxon>
        <taxon>Neoteleostei</taxon>
        <taxon>Acanthomorphata</taxon>
        <taxon>Eupercaria</taxon>
        <taxon>Sciaenidae</taxon>
        <taxon>Collichthys</taxon>
    </lineage>
</organism>
<evidence type="ECO:0000256" key="1">
    <source>
        <dbReference type="SAM" id="MobiDB-lite"/>
    </source>
</evidence>
<name>A0A4U5TVL5_COLLU</name>
<accession>A0A4U5TVL5</accession>
<reference evidence="2 3" key="1">
    <citation type="submission" date="2019-01" db="EMBL/GenBank/DDBJ databases">
        <title>Genome Assembly of Collichthys lucidus.</title>
        <authorList>
            <person name="Cai M."/>
            <person name="Xiao S."/>
        </authorList>
    </citation>
    <scope>NUCLEOTIDE SEQUENCE [LARGE SCALE GENOMIC DNA]</scope>
    <source>
        <strain evidence="2">JT15FE1705JMU</strain>
        <tissue evidence="2">Muscle</tissue>
    </source>
</reference>
<dbReference type="Proteomes" id="UP000298787">
    <property type="component" value="Unassembled WGS sequence"/>
</dbReference>
<dbReference type="AlphaFoldDB" id="A0A4U5TVL5"/>
<evidence type="ECO:0000313" key="3">
    <source>
        <dbReference type="Proteomes" id="UP000298787"/>
    </source>
</evidence>
<sequence length="128" mass="14624">METSLVESRGQTVREQLVEMIDPRRTCISEDLAWSHHTHRVLNKAETESSKTLETFYSPKDEEDQEESDCHHDNSEGTNNNNNNNRRKQKNSESSSKFAELRTKHPTDRNCGIGGAVLEVLQSPDPTR</sequence>
<evidence type="ECO:0000313" key="2">
    <source>
        <dbReference type="EMBL" id="TKS65450.1"/>
    </source>
</evidence>
<gene>
    <name evidence="2" type="ORF">D9C73_027895</name>
</gene>
<keyword evidence="3" id="KW-1185">Reference proteome</keyword>
<proteinExistence type="predicted"/>